<evidence type="ECO:0000313" key="2">
    <source>
        <dbReference type="Proteomes" id="UP000016662"/>
    </source>
</evidence>
<evidence type="ECO:0000313" key="1">
    <source>
        <dbReference type="EMBL" id="ERJ87714.1"/>
    </source>
</evidence>
<protein>
    <submittedName>
        <fullName evidence="1">Uncharacterized protein</fullName>
    </submittedName>
</protein>
<accession>U2LE15</accession>
<dbReference type="AlphaFoldDB" id="U2LE15"/>
<organism evidence="1 2">
    <name type="scientific">Ruminococcus callidus ATCC 27760</name>
    <dbReference type="NCBI Taxonomy" id="411473"/>
    <lineage>
        <taxon>Bacteria</taxon>
        <taxon>Bacillati</taxon>
        <taxon>Bacillota</taxon>
        <taxon>Clostridia</taxon>
        <taxon>Eubacteriales</taxon>
        <taxon>Oscillospiraceae</taxon>
        <taxon>Ruminococcus</taxon>
    </lineage>
</organism>
<dbReference type="EMBL" id="AWVF01000434">
    <property type="protein sequence ID" value="ERJ87714.1"/>
    <property type="molecule type" value="Genomic_DNA"/>
</dbReference>
<comment type="caution">
    <text evidence="1">The sequence shown here is derived from an EMBL/GenBank/DDBJ whole genome shotgun (WGS) entry which is preliminary data.</text>
</comment>
<gene>
    <name evidence="1" type="ORF">RUMCAL_03249</name>
</gene>
<name>U2LE15_9FIRM</name>
<dbReference type="PATRIC" id="fig|411473.3.peg.2719"/>
<dbReference type="GeneID" id="93693262"/>
<sequence>MKKILFMTIQSAAIWTAMAMLLYTVGKMHMDSSLFLPLTAGVLR</sequence>
<dbReference type="RefSeq" id="WP_021681477.1">
    <property type="nucleotide sequence ID" value="NZ_KI260354.1"/>
</dbReference>
<keyword evidence="2" id="KW-1185">Reference proteome</keyword>
<dbReference type="HOGENOM" id="CLU_3221626_0_0_9"/>
<dbReference type="STRING" id="411473.RUMCAL_03249"/>
<dbReference type="Proteomes" id="UP000016662">
    <property type="component" value="Unassembled WGS sequence"/>
</dbReference>
<reference evidence="1 2" key="1">
    <citation type="submission" date="2013-07" db="EMBL/GenBank/DDBJ databases">
        <authorList>
            <person name="Weinstock G."/>
            <person name="Sodergren E."/>
            <person name="Wylie T."/>
            <person name="Fulton L."/>
            <person name="Fulton R."/>
            <person name="Fronick C."/>
            <person name="O'Laughlin M."/>
            <person name="Godfrey J."/>
            <person name="Miner T."/>
            <person name="Herter B."/>
            <person name="Appelbaum E."/>
            <person name="Cordes M."/>
            <person name="Lek S."/>
            <person name="Wollam A."/>
            <person name="Pepin K.H."/>
            <person name="Palsikar V.B."/>
            <person name="Mitreva M."/>
            <person name="Wilson R.K."/>
        </authorList>
    </citation>
    <scope>NUCLEOTIDE SEQUENCE [LARGE SCALE GENOMIC DNA]</scope>
    <source>
        <strain evidence="1 2">ATCC 27760</strain>
    </source>
</reference>
<proteinExistence type="predicted"/>